<dbReference type="GeneID" id="28900953"/>
<feature type="compositionally biased region" description="Basic and acidic residues" evidence="1">
    <location>
        <begin position="70"/>
        <end position="86"/>
    </location>
</feature>
<keyword evidence="3" id="KW-1185">Reference proteome</keyword>
<dbReference type="InParanoid" id="A0A165IXG0"/>
<accession>A0A165IXG0</accession>
<feature type="compositionally biased region" description="Basic and acidic residues" evidence="1">
    <location>
        <begin position="41"/>
        <end position="61"/>
    </location>
</feature>
<dbReference type="AlphaFoldDB" id="A0A165IXG0"/>
<reference evidence="2 3" key="1">
    <citation type="journal article" date="2016" name="Fungal Biol.">
        <title>The genome of Xylona heveae provides a window into fungal endophytism.</title>
        <authorList>
            <person name="Gazis R."/>
            <person name="Kuo A."/>
            <person name="Riley R."/>
            <person name="LaButti K."/>
            <person name="Lipzen A."/>
            <person name="Lin J."/>
            <person name="Amirebrahimi M."/>
            <person name="Hesse C.N."/>
            <person name="Spatafora J.W."/>
            <person name="Henrissat B."/>
            <person name="Hainaut M."/>
            <person name="Grigoriev I.V."/>
            <person name="Hibbett D.S."/>
        </authorList>
    </citation>
    <scope>NUCLEOTIDE SEQUENCE [LARGE SCALE GENOMIC DNA]</scope>
    <source>
        <strain evidence="2 3">TC161</strain>
    </source>
</reference>
<dbReference type="OMA" id="NDANHNF"/>
<dbReference type="EMBL" id="KV407455">
    <property type="protein sequence ID" value="KZF25506.1"/>
    <property type="molecule type" value="Genomic_DNA"/>
</dbReference>
<protein>
    <submittedName>
        <fullName evidence="2">Uncharacterized protein</fullName>
    </submittedName>
</protein>
<dbReference type="OrthoDB" id="2933464at2759"/>
<organism evidence="2 3">
    <name type="scientific">Xylona heveae (strain CBS 132557 / TC161)</name>
    <dbReference type="NCBI Taxonomy" id="1328760"/>
    <lineage>
        <taxon>Eukaryota</taxon>
        <taxon>Fungi</taxon>
        <taxon>Dikarya</taxon>
        <taxon>Ascomycota</taxon>
        <taxon>Pezizomycotina</taxon>
        <taxon>Xylonomycetes</taxon>
        <taxon>Xylonales</taxon>
        <taxon>Xylonaceae</taxon>
        <taxon>Xylona</taxon>
    </lineage>
</organism>
<evidence type="ECO:0000313" key="2">
    <source>
        <dbReference type="EMBL" id="KZF25506.1"/>
    </source>
</evidence>
<name>A0A165IXG0_XYLHT</name>
<sequence>MSSISKSAFKKFLDQMPFGKVVQKTKNAHRGQRLWPSQTSKNDKKYNFRADKGSKLPDGRQEIIIQANKNADDKGVRESAQKDSHRIVAKVAVDPVKDPQGDSINEDALNSFEENN</sequence>
<evidence type="ECO:0000256" key="1">
    <source>
        <dbReference type="SAM" id="MobiDB-lite"/>
    </source>
</evidence>
<feature type="region of interest" description="Disordered" evidence="1">
    <location>
        <begin position="24"/>
        <end position="116"/>
    </location>
</feature>
<gene>
    <name evidence="2" type="ORF">L228DRAFT_280744</name>
</gene>
<proteinExistence type="predicted"/>
<evidence type="ECO:0000313" key="3">
    <source>
        <dbReference type="Proteomes" id="UP000076632"/>
    </source>
</evidence>
<dbReference type="RefSeq" id="XP_018191061.1">
    <property type="nucleotide sequence ID" value="XM_018335816.1"/>
</dbReference>
<dbReference type="Proteomes" id="UP000076632">
    <property type="component" value="Unassembled WGS sequence"/>
</dbReference>